<accession>A0ABM6RWB2</accession>
<dbReference type="Proteomes" id="UP000325292">
    <property type="component" value="Chromosome"/>
</dbReference>
<dbReference type="EMBL" id="CP019454">
    <property type="protein sequence ID" value="AUW95618.1"/>
    <property type="molecule type" value="Genomic_DNA"/>
</dbReference>
<dbReference type="InterPro" id="IPR008302">
    <property type="entry name" value="NamZ"/>
</dbReference>
<evidence type="ECO:0000259" key="2">
    <source>
        <dbReference type="Pfam" id="PF20732"/>
    </source>
</evidence>
<dbReference type="Gene3D" id="3.90.1150.140">
    <property type="match status" value="1"/>
</dbReference>
<organism evidence="3 4">
    <name type="scientific">Sulfobacillus thermotolerans</name>
    <dbReference type="NCBI Taxonomy" id="338644"/>
    <lineage>
        <taxon>Bacteria</taxon>
        <taxon>Bacillati</taxon>
        <taxon>Bacillota</taxon>
        <taxon>Clostridia</taxon>
        <taxon>Eubacteriales</taxon>
        <taxon>Clostridiales Family XVII. Incertae Sedis</taxon>
        <taxon>Sulfobacillus</taxon>
    </lineage>
</organism>
<evidence type="ECO:0008006" key="5">
    <source>
        <dbReference type="Google" id="ProtNLM"/>
    </source>
</evidence>
<feature type="domain" description="Peptidoglycan beta-N-acetylmuramidase NamZ N-terminal" evidence="1">
    <location>
        <begin position="11"/>
        <end position="209"/>
    </location>
</feature>
<evidence type="ECO:0000313" key="3">
    <source>
        <dbReference type="EMBL" id="AUW95618.1"/>
    </source>
</evidence>
<dbReference type="InterPro" id="IPR048502">
    <property type="entry name" value="NamZ_N"/>
</dbReference>
<feature type="domain" description="Peptidoglycan beta-N-acetylmuramidase NamZ C-terminal" evidence="2">
    <location>
        <begin position="216"/>
        <end position="371"/>
    </location>
</feature>
<dbReference type="Pfam" id="PF20732">
    <property type="entry name" value="NamZ_C"/>
    <property type="match status" value="1"/>
</dbReference>
<proteinExistence type="predicted"/>
<protein>
    <recommendedName>
        <fullName evidence="5">DUF1343 domain-containing protein</fullName>
    </recommendedName>
</protein>
<dbReference type="Gene3D" id="3.40.50.12170">
    <property type="entry name" value="Uncharacterised protein PF07075, DUF1343"/>
    <property type="match status" value="1"/>
</dbReference>
<reference evidence="3 4" key="1">
    <citation type="journal article" date="2019" name="Sci. Rep.">
        <title>Sulfobacillus thermotolerans: new insights into resistance and metabolic capacities of acidophilic chemolithotrophs.</title>
        <authorList>
            <person name="Panyushkina A.E."/>
            <person name="Babenko V.V."/>
            <person name="Nikitina A.S."/>
            <person name="Selezneva O.V."/>
            <person name="Tsaplina I.A."/>
            <person name="Letarova M.A."/>
            <person name="Kostryukova E.S."/>
            <person name="Letarov A.V."/>
        </authorList>
    </citation>
    <scope>NUCLEOTIDE SEQUENCE [LARGE SCALE GENOMIC DNA]</scope>
    <source>
        <strain evidence="3 4">Kr1</strain>
    </source>
</reference>
<name>A0ABM6RWB2_9FIRM</name>
<dbReference type="Pfam" id="PF07075">
    <property type="entry name" value="NamZ_N"/>
    <property type="match status" value="1"/>
</dbReference>
<evidence type="ECO:0000313" key="4">
    <source>
        <dbReference type="Proteomes" id="UP000325292"/>
    </source>
</evidence>
<dbReference type="PANTHER" id="PTHR42915:SF1">
    <property type="entry name" value="PEPTIDOGLYCAN BETA-N-ACETYLMURAMIDASE NAMZ"/>
    <property type="match status" value="1"/>
</dbReference>
<gene>
    <name evidence="3" type="ORF">BXT84_14555</name>
</gene>
<keyword evidence="4" id="KW-1185">Reference proteome</keyword>
<sequence>MEPERVQGRRVGLVSNYSVCDGQLQPVIERLYQAFGHELLRLFSPEHGLYNAALEGEHVASSRDGHTGLAVQSLYGEVRKPDPSMLRGLDMVIFDLQDIGSRYYTNLSTLVGVMEACETAGVSLLVLDRPNPIADRAEGWLVEEQCRSFVGAVPVLARHGLTLGEIARWIRRTRFVGLDLSVMTLGGWNPKMYWDETGLPWVPSSPNTTGLDMMTLYPGTCLFEGVNVSVGRGTAKPFEMIGAPFIDGFALADAFNHWDMAGIRARPVFFVPWRSQYQGTLCQGVQLHVTHRRQVAAWRAGVMLLYQLLKDYPDKVEFLNPHQRGPLFFDLLAGSEDLRTALSLGHIEEIFTRESHERARFMEETAEDRLYGTTDPKEVGL</sequence>
<dbReference type="PIRSF" id="PIRSF016719">
    <property type="entry name" value="UCP016719"/>
    <property type="match status" value="1"/>
</dbReference>
<evidence type="ECO:0000259" key="1">
    <source>
        <dbReference type="Pfam" id="PF07075"/>
    </source>
</evidence>
<dbReference type="InterPro" id="IPR048503">
    <property type="entry name" value="NamZ_C"/>
</dbReference>
<dbReference type="PANTHER" id="PTHR42915">
    <property type="entry name" value="HYPOTHETICAL 460 KDA PROTEIN IN FEUA-SIGW INTERGENIC REGION [PRECURSOR]"/>
    <property type="match status" value="1"/>
</dbReference>